<keyword evidence="1" id="KW-0472">Membrane</keyword>
<dbReference type="Pfam" id="PF19830">
    <property type="entry name" value="DUF6311"/>
    <property type="match status" value="1"/>
</dbReference>
<evidence type="ECO:0000256" key="1">
    <source>
        <dbReference type="SAM" id="Phobius"/>
    </source>
</evidence>
<sequence length="611" mass="69035">MKRMTWKHSAHVPECFPAIVAGVLLGGFAWYLHNGMIDPLNTYWLLREGDSFQHFIGWHFYRQEAWQWPLGAISTLATDLTTSIVYTDSIPLYAIPLKLVNSWLPPLFQYLGLALFINYILNGYFACRLLLKLNVPAVAAVMGAVLMGCLPIVTARGLGIHGHEALTAHWLIFIALEYTLLIRNTTFRSVLSWLALLLIAVLMHFYLFFMVGVFWTAWWLRQAWWQWQRSSSLEQLVKGNVLGWGNALVTPGIVLLCMWSVGYFHLGEQSAASGGYGYYSAELLTFLNPSSSAWFFDDNFPSMSSLFSGWTPAIEGQYEGMAYMGAGLLLLCSVAAALYIKGLFEEARQAERPFHANVQRPDWTPVVIASVGLFLFALAGQVAFGGEGVALHYDILFAPFRDYLRSSGRMVWPLQYVLIIAALIIVTKRLKTGIWLPLLVLTVILQREDLRGWHEFIHDTVADRLAISYQEPLPYGVLRDDSLIPVWENSQRFIAFPATYFNPLRPYLWTAAEYQIPVNVAYLARANDALIENVTAAHQHALEQGRLFPGNTYLITDNELGRQACILQEWSCKRHQDVTIVWHSSLIEASSQADGRSHTQNDLNALNESTL</sequence>
<comment type="caution">
    <text evidence="4">The sequence shown here is derived from an EMBL/GenBank/DDBJ whole genome shotgun (WGS) entry which is preliminary data.</text>
</comment>
<keyword evidence="1" id="KW-1133">Transmembrane helix</keyword>
<feature type="transmembrane region" description="Helical" evidence="1">
    <location>
        <begin position="133"/>
        <end position="153"/>
    </location>
</feature>
<feature type="transmembrane region" description="Helical" evidence="1">
    <location>
        <begin position="165"/>
        <end position="182"/>
    </location>
</feature>
<feature type="domain" description="DUF6311" evidence="3">
    <location>
        <begin position="490"/>
        <end position="578"/>
    </location>
</feature>
<dbReference type="AlphaFoldDB" id="A0A1R4HXM0"/>
<feature type="transmembrane region" description="Helical" evidence="1">
    <location>
        <begin position="194"/>
        <end position="221"/>
    </location>
</feature>
<organism evidence="4 5">
    <name type="scientific">Halomonas citrativorans</name>
    <dbReference type="NCBI Taxonomy" id="2742612"/>
    <lineage>
        <taxon>Bacteria</taxon>
        <taxon>Pseudomonadati</taxon>
        <taxon>Pseudomonadota</taxon>
        <taxon>Gammaproteobacteria</taxon>
        <taxon>Oceanospirillales</taxon>
        <taxon>Halomonadaceae</taxon>
        <taxon>Halomonas</taxon>
    </lineage>
</organism>
<feature type="transmembrane region" description="Helical" evidence="1">
    <location>
        <begin position="107"/>
        <end position="126"/>
    </location>
</feature>
<evidence type="ECO:0000313" key="4">
    <source>
        <dbReference type="EMBL" id="SJN12206.1"/>
    </source>
</evidence>
<dbReference type="InterPro" id="IPR046278">
    <property type="entry name" value="DUF6311"/>
</dbReference>
<evidence type="ECO:0000259" key="3">
    <source>
        <dbReference type="Pfam" id="PF25853"/>
    </source>
</evidence>
<dbReference type="RefSeq" id="WP_140398977.1">
    <property type="nucleotide sequence ID" value="NZ_FUKM01000032.1"/>
</dbReference>
<feature type="transmembrane region" description="Helical" evidence="1">
    <location>
        <begin position="241"/>
        <end position="264"/>
    </location>
</feature>
<gene>
    <name evidence="4" type="ORF">CZ787_07535</name>
</gene>
<dbReference type="EMBL" id="FUKM01000032">
    <property type="protein sequence ID" value="SJN12206.1"/>
    <property type="molecule type" value="Genomic_DNA"/>
</dbReference>
<dbReference type="Pfam" id="PF25853">
    <property type="entry name" value="DUF6311_C"/>
    <property type="match status" value="1"/>
</dbReference>
<feature type="transmembrane region" description="Helical" evidence="1">
    <location>
        <begin position="276"/>
        <end position="296"/>
    </location>
</feature>
<evidence type="ECO:0000313" key="5">
    <source>
        <dbReference type="Proteomes" id="UP000196331"/>
    </source>
</evidence>
<proteinExistence type="predicted"/>
<name>A0A1R4HXM0_9GAMM</name>
<dbReference type="Proteomes" id="UP000196331">
    <property type="component" value="Unassembled WGS sequence"/>
</dbReference>
<accession>A0A1R4HXM0</accession>
<dbReference type="OrthoDB" id="1814621at2"/>
<dbReference type="InterPro" id="IPR058671">
    <property type="entry name" value="DUF6311_C"/>
</dbReference>
<protein>
    <submittedName>
        <fullName evidence="4">Uncharacterized protein</fullName>
    </submittedName>
</protein>
<feature type="transmembrane region" description="Helical" evidence="1">
    <location>
        <begin position="321"/>
        <end position="342"/>
    </location>
</feature>
<evidence type="ECO:0000259" key="2">
    <source>
        <dbReference type="Pfam" id="PF19830"/>
    </source>
</evidence>
<feature type="transmembrane region" description="Helical" evidence="1">
    <location>
        <begin position="410"/>
        <end position="427"/>
    </location>
</feature>
<feature type="transmembrane region" description="Helical" evidence="1">
    <location>
        <begin position="12"/>
        <end position="32"/>
    </location>
</feature>
<feature type="domain" description="DUF6311" evidence="2">
    <location>
        <begin position="28"/>
        <end position="450"/>
    </location>
</feature>
<feature type="transmembrane region" description="Helical" evidence="1">
    <location>
        <begin position="363"/>
        <end position="384"/>
    </location>
</feature>
<keyword evidence="1" id="KW-0812">Transmembrane</keyword>
<reference evidence="4 5" key="1">
    <citation type="submission" date="2017-02" db="EMBL/GenBank/DDBJ databases">
        <authorList>
            <person name="Dridi B."/>
        </authorList>
    </citation>
    <scope>NUCLEOTIDE SEQUENCE [LARGE SCALE GENOMIC DNA]</scope>
    <source>
        <strain evidence="4 5">JB380</strain>
    </source>
</reference>